<evidence type="ECO:0000313" key="2">
    <source>
        <dbReference type="Proteomes" id="UP001457282"/>
    </source>
</evidence>
<evidence type="ECO:0000313" key="1">
    <source>
        <dbReference type="EMBL" id="KAK9942989.1"/>
    </source>
</evidence>
<evidence type="ECO:0008006" key="3">
    <source>
        <dbReference type="Google" id="ProtNLM"/>
    </source>
</evidence>
<organism evidence="1 2">
    <name type="scientific">Rubus argutus</name>
    <name type="common">Southern blackberry</name>
    <dbReference type="NCBI Taxonomy" id="59490"/>
    <lineage>
        <taxon>Eukaryota</taxon>
        <taxon>Viridiplantae</taxon>
        <taxon>Streptophyta</taxon>
        <taxon>Embryophyta</taxon>
        <taxon>Tracheophyta</taxon>
        <taxon>Spermatophyta</taxon>
        <taxon>Magnoliopsida</taxon>
        <taxon>eudicotyledons</taxon>
        <taxon>Gunneridae</taxon>
        <taxon>Pentapetalae</taxon>
        <taxon>rosids</taxon>
        <taxon>fabids</taxon>
        <taxon>Rosales</taxon>
        <taxon>Rosaceae</taxon>
        <taxon>Rosoideae</taxon>
        <taxon>Rosoideae incertae sedis</taxon>
        <taxon>Rubus</taxon>
    </lineage>
</organism>
<accession>A0AAW1Y493</accession>
<reference evidence="1 2" key="1">
    <citation type="journal article" date="2023" name="G3 (Bethesda)">
        <title>A chromosome-length genome assembly and annotation of blackberry (Rubus argutus, cv. 'Hillquist').</title>
        <authorList>
            <person name="Bruna T."/>
            <person name="Aryal R."/>
            <person name="Dudchenko O."/>
            <person name="Sargent D.J."/>
            <person name="Mead D."/>
            <person name="Buti M."/>
            <person name="Cavallini A."/>
            <person name="Hytonen T."/>
            <person name="Andres J."/>
            <person name="Pham M."/>
            <person name="Weisz D."/>
            <person name="Mascagni F."/>
            <person name="Usai G."/>
            <person name="Natali L."/>
            <person name="Bassil N."/>
            <person name="Fernandez G.E."/>
            <person name="Lomsadze A."/>
            <person name="Armour M."/>
            <person name="Olukolu B."/>
            <person name="Poorten T."/>
            <person name="Britton C."/>
            <person name="Davik J."/>
            <person name="Ashrafi H."/>
            <person name="Aiden E.L."/>
            <person name="Borodovsky M."/>
            <person name="Worthington M."/>
        </authorList>
    </citation>
    <scope>NUCLEOTIDE SEQUENCE [LARGE SCALE GENOMIC DNA]</scope>
    <source>
        <strain evidence="1">PI 553951</strain>
    </source>
</reference>
<comment type="caution">
    <text evidence="1">The sequence shown here is derived from an EMBL/GenBank/DDBJ whole genome shotgun (WGS) entry which is preliminary data.</text>
</comment>
<gene>
    <name evidence="1" type="ORF">M0R45_008621</name>
</gene>
<protein>
    <recommendedName>
        <fullName evidence="3">TIR domain-containing protein</fullName>
    </recommendedName>
</protein>
<dbReference type="AlphaFoldDB" id="A0AAW1Y493"/>
<name>A0AAW1Y493_RUBAR</name>
<sequence length="67" mass="7478">MSIQRTTTSSPPQWKKYDVFLSFRGDDTRKAFTDYLYASLGVLGKPSPNMKKGLGMTKRSCKGGDLL</sequence>
<dbReference type="InterPro" id="IPR035897">
    <property type="entry name" value="Toll_tir_struct_dom_sf"/>
</dbReference>
<dbReference type="Gene3D" id="3.40.50.10140">
    <property type="entry name" value="Toll/interleukin-1 receptor homology (TIR) domain"/>
    <property type="match status" value="1"/>
</dbReference>
<dbReference type="EMBL" id="JBEDUW010000002">
    <property type="protein sequence ID" value="KAK9942989.1"/>
    <property type="molecule type" value="Genomic_DNA"/>
</dbReference>
<proteinExistence type="predicted"/>
<dbReference type="Proteomes" id="UP001457282">
    <property type="component" value="Unassembled WGS sequence"/>
</dbReference>
<keyword evidence="2" id="KW-1185">Reference proteome</keyword>
<dbReference type="SUPFAM" id="SSF52200">
    <property type="entry name" value="Toll/Interleukin receptor TIR domain"/>
    <property type="match status" value="1"/>
</dbReference>